<dbReference type="SUPFAM" id="SSF53850">
    <property type="entry name" value="Periplasmic binding protein-like II"/>
    <property type="match status" value="1"/>
</dbReference>
<evidence type="ECO:0000256" key="2">
    <source>
        <dbReference type="ARBA" id="ARBA00023015"/>
    </source>
</evidence>
<dbReference type="EMBL" id="JAZIBG010000028">
    <property type="protein sequence ID" value="MEF7615225.1"/>
    <property type="molecule type" value="Genomic_DNA"/>
</dbReference>
<dbReference type="FunFam" id="1.10.10.10:FF:000001">
    <property type="entry name" value="LysR family transcriptional regulator"/>
    <property type="match status" value="1"/>
</dbReference>
<keyword evidence="2" id="KW-0805">Transcription regulation</keyword>
<keyword evidence="4" id="KW-0804">Transcription</keyword>
<evidence type="ECO:0000313" key="7">
    <source>
        <dbReference type="Proteomes" id="UP001336250"/>
    </source>
</evidence>
<dbReference type="RefSeq" id="WP_332290380.1">
    <property type="nucleotide sequence ID" value="NZ_JAZIBG010000028.1"/>
</dbReference>
<dbReference type="AlphaFoldDB" id="A0AAW9QDI5"/>
<dbReference type="PANTHER" id="PTHR30537">
    <property type="entry name" value="HTH-TYPE TRANSCRIPTIONAL REGULATOR"/>
    <property type="match status" value="1"/>
</dbReference>
<dbReference type="GO" id="GO:0006351">
    <property type="term" value="P:DNA-templated transcription"/>
    <property type="evidence" value="ECO:0007669"/>
    <property type="project" value="TreeGrafter"/>
</dbReference>
<gene>
    <name evidence="6" type="ORF">V4F39_14985</name>
</gene>
<sequence>MNRLRQRPLSVGPLRAFEAVARRLSFSGAAQELHLTQSAISRQIRALEEELGAVLFLRGTRSVELTGAGATLLRSAAPLLDRLDATVRQIRVSAGRRHVGVTTFASFASLWLIPRLHSFQRMHPDIDIRISATDALLDIDDPELDIGLRYCHPDQAPPGSIHLFGEVLTPVVCQVLAEQAQRGQAPPLAHPADLARHALLEEDDHRPSAEFLTWRYWLRQRGQPQLEPLRWIYLNYTHQQIQAALAAQGVALARLALVQESIQRGELIEPFGEAGRERSPFAYWLIHGSNAQRRPELQPFIDWVVEQARETRRTLGESA</sequence>
<evidence type="ECO:0000256" key="3">
    <source>
        <dbReference type="ARBA" id="ARBA00023125"/>
    </source>
</evidence>
<evidence type="ECO:0000256" key="1">
    <source>
        <dbReference type="ARBA" id="ARBA00009437"/>
    </source>
</evidence>
<dbReference type="PANTHER" id="PTHR30537:SF74">
    <property type="entry name" value="HTH-TYPE TRANSCRIPTIONAL REGULATOR TRPI"/>
    <property type="match status" value="1"/>
</dbReference>
<dbReference type="Pfam" id="PF00126">
    <property type="entry name" value="HTH_1"/>
    <property type="match status" value="1"/>
</dbReference>
<name>A0AAW9QDI5_9BURK</name>
<dbReference type="SUPFAM" id="SSF46785">
    <property type="entry name" value="Winged helix' DNA-binding domain"/>
    <property type="match status" value="1"/>
</dbReference>
<dbReference type="Gene3D" id="1.10.10.10">
    <property type="entry name" value="Winged helix-like DNA-binding domain superfamily/Winged helix DNA-binding domain"/>
    <property type="match status" value="1"/>
</dbReference>
<dbReference type="InterPro" id="IPR000847">
    <property type="entry name" value="LysR_HTH_N"/>
</dbReference>
<dbReference type="InterPro" id="IPR005119">
    <property type="entry name" value="LysR_subst-bd"/>
</dbReference>
<evidence type="ECO:0000256" key="4">
    <source>
        <dbReference type="ARBA" id="ARBA00023163"/>
    </source>
</evidence>
<organism evidence="6 7">
    <name type="scientific">Aquincola agrisoli</name>
    <dbReference type="NCBI Taxonomy" id="3119538"/>
    <lineage>
        <taxon>Bacteria</taxon>
        <taxon>Pseudomonadati</taxon>
        <taxon>Pseudomonadota</taxon>
        <taxon>Betaproteobacteria</taxon>
        <taxon>Burkholderiales</taxon>
        <taxon>Sphaerotilaceae</taxon>
        <taxon>Aquincola</taxon>
    </lineage>
</organism>
<dbReference type="InterPro" id="IPR036388">
    <property type="entry name" value="WH-like_DNA-bd_sf"/>
</dbReference>
<dbReference type="Pfam" id="PF03466">
    <property type="entry name" value="LysR_substrate"/>
    <property type="match status" value="1"/>
</dbReference>
<evidence type="ECO:0000259" key="5">
    <source>
        <dbReference type="PROSITE" id="PS50931"/>
    </source>
</evidence>
<dbReference type="Proteomes" id="UP001336250">
    <property type="component" value="Unassembled WGS sequence"/>
</dbReference>
<keyword evidence="3" id="KW-0238">DNA-binding</keyword>
<comment type="similarity">
    <text evidence="1">Belongs to the LysR transcriptional regulatory family.</text>
</comment>
<dbReference type="PROSITE" id="PS50931">
    <property type="entry name" value="HTH_LYSR"/>
    <property type="match status" value="1"/>
</dbReference>
<reference evidence="6 7" key="1">
    <citation type="submission" date="2024-02" db="EMBL/GenBank/DDBJ databases">
        <title>Genome sequence of Aquincola sp. MAHUQ-54.</title>
        <authorList>
            <person name="Huq M.A."/>
        </authorList>
    </citation>
    <scope>NUCLEOTIDE SEQUENCE [LARGE SCALE GENOMIC DNA]</scope>
    <source>
        <strain evidence="6 7">MAHUQ-54</strain>
    </source>
</reference>
<evidence type="ECO:0000313" key="6">
    <source>
        <dbReference type="EMBL" id="MEF7615225.1"/>
    </source>
</evidence>
<dbReference type="InterPro" id="IPR036390">
    <property type="entry name" value="WH_DNA-bd_sf"/>
</dbReference>
<keyword evidence="7" id="KW-1185">Reference proteome</keyword>
<proteinExistence type="inferred from homology"/>
<accession>A0AAW9QDI5</accession>
<protein>
    <submittedName>
        <fullName evidence="6">LysR substrate-binding domain-containing protein</fullName>
    </submittedName>
</protein>
<dbReference type="Gene3D" id="3.40.190.10">
    <property type="entry name" value="Periplasmic binding protein-like II"/>
    <property type="match status" value="2"/>
</dbReference>
<dbReference type="GO" id="GO:0003700">
    <property type="term" value="F:DNA-binding transcription factor activity"/>
    <property type="evidence" value="ECO:0007669"/>
    <property type="project" value="InterPro"/>
</dbReference>
<comment type="caution">
    <text evidence="6">The sequence shown here is derived from an EMBL/GenBank/DDBJ whole genome shotgun (WGS) entry which is preliminary data.</text>
</comment>
<dbReference type="PRINTS" id="PR00039">
    <property type="entry name" value="HTHLYSR"/>
</dbReference>
<dbReference type="GO" id="GO:0043565">
    <property type="term" value="F:sequence-specific DNA binding"/>
    <property type="evidence" value="ECO:0007669"/>
    <property type="project" value="TreeGrafter"/>
</dbReference>
<feature type="domain" description="HTH lysR-type" evidence="5">
    <location>
        <begin position="14"/>
        <end position="66"/>
    </location>
</feature>
<dbReference type="InterPro" id="IPR058163">
    <property type="entry name" value="LysR-type_TF_proteobact-type"/>
</dbReference>